<comment type="subunit">
    <text evidence="13">Heterohexamer; composed of 3 copies of TIM8 and 3 copies of TIM13, named soluble 70 kDa complex. Associates with the TIM22 complex, whose core is composed of TIM22 and TIM54. Interacts with the transmembrane regions of multi-pass transmembrane proteins in transit.</text>
</comment>
<dbReference type="InterPro" id="IPR035427">
    <property type="entry name" value="Tim10-like_dom_sf"/>
</dbReference>
<evidence type="ECO:0000256" key="6">
    <source>
        <dbReference type="ARBA" id="ARBA00022833"/>
    </source>
</evidence>
<evidence type="ECO:0000313" key="16">
    <source>
        <dbReference type="EMBL" id="KXX79454.1"/>
    </source>
</evidence>
<dbReference type="GO" id="GO:0046872">
    <property type="term" value="F:metal ion binding"/>
    <property type="evidence" value="ECO:0007669"/>
    <property type="project" value="UniProtKB-KW"/>
</dbReference>
<evidence type="ECO:0000256" key="4">
    <source>
        <dbReference type="ARBA" id="ARBA00022723"/>
    </source>
</evidence>
<dbReference type="EMBL" id="LCTW02000086">
    <property type="protein sequence ID" value="KXX79454.1"/>
    <property type="molecule type" value="Genomic_DNA"/>
</dbReference>
<comment type="similarity">
    <text evidence="2 14">Belongs to the small Tim family.</text>
</comment>
<evidence type="ECO:0000256" key="12">
    <source>
        <dbReference type="ARBA" id="ARBA00025151"/>
    </source>
</evidence>
<dbReference type="InterPro" id="IPR004217">
    <property type="entry name" value="Tim10-like"/>
</dbReference>
<keyword evidence="10 14" id="KW-1015">Disulfide bond</keyword>
<name>A0A175W8X7_9PEZI</name>
<keyword evidence="7 14" id="KW-0653">Protein transport</keyword>
<evidence type="ECO:0000256" key="8">
    <source>
        <dbReference type="ARBA" id="ARBA00023010"/>
    </source>
</evidence>
<evidence type="ECO:0000256" key="3">
    <source>
        <dbReference type="ARBA" id="ARBA00022448"/>
    </source>
</evidence>
<reference evidence="16 17" key="1">
    <citation type="journal article" date="2016" name="Genome Announc.">
        <title>Genome Sequence of Madurella mycetomatis mm55, Isolated from a Human Mycetoma Case in Sudan.</title>
        <authorList>
            <person name="Smit S."/>
            <person name="Derks M.F."/>
            <person name="Bervoets S."/>
            <person name="Fahal A."/>
            <person name="van Leeuwen W."/>
            <person name="van Belkum A."/>
            <person name="van de Sande W.W."/>
        </authorList>
    </citation>
    <scope>NUCLEOTIDE SEQUENCE [LARGE SCALE GENOMIC DNA]</scope>
    <source>
        <strain evidence="17">mm55</strain>
    </source>
</reference>
<evidence type="ECO:0000256" key="14">
    <source>
        <dbReference type="RuleBase" id="RU367043"/>
    </source>
</evidence>
<keyword evidence="5 14" id="KW-0999">Mitochondrion inner membrane</keyword>
<gene>
    <name evidence="16" type="ORF">MMYC01_203720</name>
</gene>
<protein>
    <recommendedName>
        <fullName evidence="14">Mitochondrial import inner membrane translocase subunit</fullName>
    </recommendedName>
</protein>
<accession>A0A175W8X7</accession>
<dbReference type="SUPFAM" id="SSF144122">
    <property type="entry name" value="Tim10-like"/>
    <property type="match status" value="1"/>
</dbReference>
<evidence type="ECO:0000256" key="9">
    <source>
        <dbReference type="ARBA" id="ARBA00023128"/>
    </source>
</evidence>
<keyword evidence="17" id="KW-1185">Reference proteome</keyword>
<keyword evidence="8 14" id="KW-0811">Translocation</keyword>
<dbReference type="STRING" id="100816.A0A175W8X7"/>
<dbReference type="FunFam" id="1.10.287.810:FF:000001">
    <property type="entry name" value="mitochondrial import inner membrane translocase subunit TIM13"/>
    <property type="match status" value="1"/>
</dbReference>
<evidence type="ECO:0000256" key="10">
    <source>
        <dbReference type="ARBA" id="ARBA00023157"/>
    </source>
</evidence>
<evidence type="ECO:0000256" key="13">
    <source>
        <dbReference type="ARBA" id="ARBA00025862"/>
    </source>
</evidence>
<dbReference type="OrthoDB" id="7813104at2759"/>
<keyword evidence="9 14" id="KW-0496">Mitochondrion</keyword>
<evidence type="ECO:0000256" key="5">
    <source>
        <dbReference type="ARBA" id="ARBA00022792"/>
    </source>
</evidence>
<proteinExistence type="inferred from homology"/>
<feature type="domain" description="Tim10-like" evidence="15">
    <location>
        <begin position="18"/>
        <end position="77"/>
    </location>
</feature>
<keyword evidence="5 14" id="KW-0472">Membrane</keyword>
<dbReference type="Pfam" id="PF02953">
    <property type="entry name" value="zf-Tim10_DDP"/>
    <property type="match status" value="1"/>
</dbReference>
<dbReference type="GO" id="GO:0015031">
    <property type="term" value="P:protein transport"/>
    <property type="evidence" value="ECO:0007669"/>
    <property type="project" value="UniProtKB-KW"/>
</dbReference>
<comment type="function">
    <text evidence="12">Mitochondrial intermembrane chaperone that participates in the import and insertion of some multi-pass transmembrane proteins into the mitochondrial inner membrane. Also required for the transfer of beta-barrel precursors from the TOM complex to the sorting and assembly machinery (SAM complex) of the outer membrane. Acts as a chaperone-like protein that protects the hydrophobic precursors from aggregation and guide them through the mitochondrial intermembrane space. The TIM8-TIM13 complex is non essential and only mediates the import of few proteins, while the predominant TIM9-TIM10 70 kDa complex is crucial and mediates the import of much more proteins.</text>
</comment>
<dbReference type="GO" id="GO:0042719">
    <property type="term" value="C:mitochondrial intermembrane space chaperone complex"/>
    <property type="evidence" value="ECO:0007669"/>
    <property type="project" value="EnsemblFungi"/>
</dbReference>
<dbReference type="Proteomes" id="UP000078237">
    <property type="component" value="Unassembled WGS sequence"/>
</dbReference>
<dbReference type="AlphaFoldDB" id="A0A175W8X7"/>
<comment type="caution">
    <text evidence="16">The sequence shown here is derived from an EMBL/GenBank/DDBJ whole genome shotgun (WGS) entry which is preliminary data.</text>
</comment>
<keyword evidence="3 14" id="KW-0813">Transport</keyword>
<dbReference type="GO" id="GO:0005743">
    <property type="term" value="C:mitochondrial inner membrane"/>
    <property type="evidence" value="ECO:0007669"/>
    <property type="project" value="UniProtKB-SubCell"/>
</dbReference>
<evidence type="ECO:0000256" key="1">
    <source>
        <dbReference type="ARBA" id="ARBA00004137"/>
    </source>
</evidence>
<dbReference type="VEuPathDB" id="FungiDB:MMYC01_203720"/>
<comment type="subcellular location">
    <subcellularLocation>
        <location evidence="1 14">Mitochondrion inner membrane</location>
        <topology evidence="1 14">Peripheral membrane protein</topology>
        <orientation evidence="1 14">Intermembrane side</orientation>
    </subcellularLocation>
</comment>
<evidence type="ECO:0000259" key="15">
    <source>
        <dbReference type="Pfam" id="PF02953"/>
    </source>
</evidence>
<evidence type="ECO:0000256" key="7">
    <source>
        <dbReference type="ARBA" id="ARBA00022927"/>
    </source>
</evidence>
<comment type="domain">
    <text evidence="14">The twin CX3C motif contains 4 conserved Cys residues that form 2 disulfide bonds in the mitochondrial intermembrane space.</text>
</comment>
<evidence type="ECO:0000256" key="2">
    <source>
        <dbReference type="ARBA" id="ARBA00006720"/>
    </source>
</evidence>
<evidence type="ECO:0000313" key="17">
    <source>
        <dbReference type="Proteomes" id="UP000078237"/>
    </source>
</evidence>
<sequence length="92" mass="10267">MDSDSVKKAIIRQALQATNTANARTLIEASSFNINEKCFEKCIPKPGTSLSSGEQTCMKQCMEKYMAAWNQVNSTYIRRIQEEINNGTISGQ</sequence>
<organism evidence="16 17">
    <name type="scientific">Madurella mycetomatis</name>
    <dbReference type="NCBI Taxonomy" id="100816"/>
    <lineage>
        <taxon>Eukaryota</taxon>
        <taxon>Fungi</taxon>
        <taxon>Dikarya</taxon>
        <taxon>Ascomycota</taxon>
        <taxon>Pezizomycotina</taxon>
        <taxon>Sordariomycetes</taxon>
        <taxon>Sordariomycetidae</taxon>
        <taxon>Sordariales</taxon>
        <taxon>Sordariales incertae sedis</taxon>
        <taxon>Madurella</taxon>
    </lineage>
</organism>
<keyword evidence="4" id="KW-0479">Metal-binding</keyword>
<keyword evidence="6" id="KW-0862">Zinc</keyword>
<dbReference type="Gene3D" id="1.10.287.810">
    <property type="entry name" value="Mitochondrial import inner membrane translocase subunit tim13 like domains"/>
    <property type="match status" value="1"/>
</dbReference>
<dbReference type="GO" id="GO:0045039">
    <property type="term" value="P:protein insertion into mitochondrial inner membrane"/>
    <property type="evidence" value="ECO:0007669"/>
    <property type="project" value="EnsemblFungi"/>
</dbReference>
<dbReference type="GO" id="GO:0140318">
    <property type="term" value="F:protein transporter activity"/>
    <property type="evidence" value="ECO:0007669"/>
    <property type="project" value="EnsemblFungi"/>
</dbReference>
<evidence type="ECO:0000256" key="11">
    <source>
        <dbReference type="ARBA" id="ARBA00023186"/>
    </source>
</evidence>
<keyword evidence="11 14" id="KW-0143">Chaperone</keyword>